<dbReference type="RefSeq" id="WP_002619863.1">
    <property type="nucleotide sequence ID" value="NC_014623.1"/>
</dbReference>
<keyword evidence="7" id="KW-1185">Reference proteome</keyword>
<dbReference type="HOGENOM" id="CLU_010194_2_1_7"/>
<dbReference type="PRINTS" id="PR00081">
    <property type="entry name" value="GDHRDH"/>
</dbReference>
<dbReference type="KEGG" id="sur:STAUR_4437"/>
<evidence type="ECO:0000259" key="4">
    <source>
        <dbReference type="SMART" id="SM00822"/>
    </source>
</evidence>
<dbReference type="AlphaFoldDB" id="Q08NL2"/>
<evidence type="ECO:0000313" key="7">
    <source>
        <dbReference type="Proteomes" id="UP000001351"/>
    </source>
</evidence>
<dbReference type="eggNOG" id="COG0300">
    <property type="taxonomic scope" value="Bacteria"/>
</dbReference>
<proteinExistence type="inferred from homology"/>
<evidence type="ECO:0000313" key="8">
    <source>
        <dbReference type="Proteomes" id="UP000032702"/>
    </source>
</evidence>
<evidence type="ECO:0000313" key="5">
    <source>
        <dbReference type="EMBL" id="ADO72217.1"/>
    </source>
</evidence>
<dbReference type="PANTHER" id="PTHR44196">
    <property type="entry name" value="DEHYDROGENASE/REDUCTASE SDR FAMILY MEMBER 7B"/>
    <property type="match status" value="1"/>
</dbReference>
<protein>
    <submittedName>
        <fullName evidence="5 6">Oxidoreductase, short chain dehydrogenase/reductase family</fullName>
    </submittedName>
</protein>
<evidence type="ECO:0000256" key="1">
    <source>
        <dbReference type="ARBA" id="ARBA00006484"/>
    </source>
</evidence>
<dbReference type="SMART" id="SM00822">
    <property type="entry name" value="PKS_KR"/>
    <property type="match status" value="1"/>
</dbReference>
<dbReference type="OrthoDB" id="5495326at2"/>
<accession>Q08NL2</accession>
<dbReference type="InterPro" id="IPR036291">
    <property type="entry name" value="NAD(P)-bd_dom_sf"/>
</dbReference>
<evidence type="ECO:0000256" key="3">
    <source>
        <dbReference type="SAM" id="MobiDB-lite"/>
    </source>
</evidence>
<feature type="region of interest" description="Disordered" evidence="3">
    <location>
        <begin position="262"/>
        <end position="297"/>
    </location>
</feature>
<dbReference type="STRING" id="378806.STAUR_4437"/>
<dbReference type="InterPro" id="IPR057326">
    <property type="entry name" value="KR_dom"/>
</dbReference>
<dbReference type="SUPFAM" id="SSF51735">
    <property type="entry name" value="NAD(P)-binding Rossmann-fold domains"/>
    <property type="match status" value="1"/>
</dbReference>
<dbReference type="Pfam" id="PF00106">
    <property type="entry name" value="adh_short"/>
    <property type="match status" value="1"/>
</dbReference>
<name>Q08NL2_STIAD</name>
<dbReference type="InterPro" id="IPR002347">
    <property type="entry name" value="SDR_fam"/>
</dbReference>
<gene>
    <name evidence="5" type="ordered locus">STAUR_4437</name>
    <name evidence="6" type="ORF">STIAU_6663</name>
</gene>
<dbReference type="GO" id="GO:0016491">
    <property type="term" value="F:oxidoreductase activity"/>
    <property type="evidence" value="ECO:0007669"/>
    <property type="project" value="UniProtKB-KW"/>
</dbReference>
<keyword evidence="2" id="KW-0560">Oxidoreductase</keyword>
<reference evidence="5 7" key="2">
    <citation type="journal article" date="2011" name="Mol. Biol. Evol.">
        <title>Comparative genomic analysis of fruiting body formation in Myxococcales.</title>
        <authorList>
            <person name="Huntley S."/>
            <person name="Hamann N."/>
            <person name="Wegener-Feldbrugge S."/>
            <person name="Treuner-Lange A."/>
            <person name="Kube M."/>
            <person name="Reinhardt R."/>
            <person name="Klages S."/>
            <person name="Muller R."/>
            <person name="Ronning C.M."/>
            <person name="Nierman W.C."/>
            <person name="Sogaard-Andersen L."/>
        </authorList>
    </citation>
    <scope>NUCLEOTIDE SEQUENCE [LARGE SCALE GENOMIC DNA]</scope>
    <source>
        <strain evidence="5 7">DW4/3-1</strain>
    </source>
</reference>
<dbReference type="Proteomes" id="UP000032702">
    <property type="component" value="Unassembled WGS sequence"/>
</dbReference>
<dbReference type="GO" id="GO:0016020">
    <property type="term" value="C:membrane"/>
    <property type="evidence" value="ECO:0007669"/>
    <property type="project" value="TreeGrafter"/>
</dbReference>
<organism evidence="6 8">
    <name type="scientific">Stigmatella aurantiaca (strain DW4/3-1)</name>
    <dbReference type="NCBI Taxonomy" id="378806"/>
    <lineage>
        <taxon>Bacteria</taxon>
        <taxon>Pseudomonadati</taxon>
        <taxon>Myxococcota</taxon>
        <taxon>Myxococcia</taxon>
        <taxon>Myxococcales</taxon>
        <taxon>Cystobacterineae</taxon>
        <taxon>Archangiaceae</taxon>
        <taxon>Stigmatella</taxon>
    </lineage>
</organism>
<dbReference type="EMBL" id="CP002271">
    <property type="protein sequence ID" value="ADO72217.1"/>
    <property type="molecule type" value="Genomic_DNA"/>
</dbReference>
<reference evidence="6 8" key="1">
    <citation type="submission" date="2006-04" db="EMBL/GenBank/DDBJ databases">
        <authorList>
            <person name="Nierman W.C."/>
        </authorList>
    </citation>
    <scope>NUCLEOTIDE SEQUENCE [LARGE SCALE GENOMIC DNA]</scope>
    <source>
        <strain evidence="6 8">DW4/3-1</strain>
    </source>
</reference>
<evidence type="ECO:0000256" key="2">
    <source>
        <dbReference type="ARBA" id="ARBA00023002"/>
    </source>
</evidence>
<feature type="domain" description="Ketoreductase" evidence="4">
    <location>
        <begin position="8"/>
        <end position="194"/>
    </location>
</feature>
<dbReference type="Proteomes" id="UP000001351">
    <property type="component" value="Chromosome"/>
</dbReference>
<comment type="similarity">
    <text evidence="1">Belongs to the short-chain dehydrogenases/reductases (SDR) family.</text>
</comment>
<sequence>MRPPIDFGSILITGACSVLGREFARQLSHRARTLVLVCPHVERLETLSEELQARNPTLGVVLLRADIALPNEVDRVMNELASHLITPGVLVSAAGVGPQAPFAQQSWEDVQRTLQANIVAPLLLMHRLLPSMLARKSGGILHVGSGNSQLFLPGLAAASAAHRCLDGFLESLRLEVEGSGVVITYAAPGPVGDPRREDPAAPEAHAPFFRLSAAQCARKILAGFDRAEPLVYPGTGHRWVMGLLPMLPRPLRRALGRFAAGRRAEEGTGGSSPRLARGLQALLPPGTPSPGATGLNR</sequence>
<evidence type="ECO:0000313" key="6">
    <source>
        <dbReference type="EMBL" id="EAU62067.1"/>
    </source>
</evidence>
<dbReference type="Gene3D" id="3.40.50.720">
    <property type="entry name" value="NAD(P)-binding Rossmann-like Domain"/>
    <property type="match status" value="1"/>
</dbReference>
<dbReference type="PANTHER" id="PTHR44196:SF1">
    <property type="entry name" value="DEHYDROGENASE_REDUCTASE SDR FAMILY MEMBER 7B"/>
    <property type="match status" value="1"/>
</dbReference>
<dbReference type="EMBL" id="AAMD01000279">
    <property type="protein sequence ID" value="EAU62067.1"/>
    <property type="molecule type" value="Genomic_DNA"/>
</dbReference>